<dbReference type="Gene3D" id="3.30.70.20">
    <property type="match status" value="1"/>
</dbReference>
<organism evidence="4 5">
    <name type="scientific">Skeletonema marinoi</name>
    <dbReference type="NCBI Taxonomy" id="267567"/>
    <lineage>
        <taxon>Eukaryota</taxon>
        <taxon>Sar</taxon>
        <taxon>Stramenopiles</taxon>
        <taxon>Ochrophyta</taxon>
        <taxon>Bacillariophyta</taxon>
        <taxon>Coscinodiscophyceae</taxon>
        <taxon>Thalassiosirophycidae</taxon>
        <taxon>Thalassiosirales</taxon>
        <taxon>Skeletonemataceae</taxon>
        <taxon>Skeletonema</taxon>
        <taxon>Skeletonema marinoi-dohrnii complex</taxon>
    </lineage>
</organism>
<sequence length="638" mass="71829">MMYVSAIVLAVVATEMKVYAFVLTHSHVVSKTPVYNIITLHATEETIDSFNVYDDDNIMNPSTSSQKQWDVADDWSNLSVDNAVSTYSPSDLNVMDEAAHILQNHAEFSNISDWEASDDNGSSSTASSLGHDAETTTKTDDFVASAVDTIAGNLDYNEPGGVQLYDTVSSINAQIERDHEADEISFMIRCNQSPEQFLIDQGRALPELTDEMKYSFEFLFEKVSMGSDQPELPLRPKMTPFFQHGVKKMFEKHSDLKFGDKKVLDRKALARWMSTCVNSSLPASRQLKIGAHETGISAVLSRYSQRHGSGRLTYDEFENLYLEVAWSGFVRDVRENKAKYLANGKGQFQTPSADVGVLFHGKKNTESILKEATLELVWRDLEAHGIFSPAEEERVQLLKEMESLVSTATTSDKSDLLMDECELFDEYEHRLAHQTYSDENENDMLGEKSSHELVEMTANGQVPKRVRDGQFCFIDEESCIGCTQCANIAPSSFKMIEDTGRARAFSQSESIDVESAVLSCPVHCMHMMSFDELKELEVARDDGDGRTDHRHFGNGKSHKPLHVSRRDSDANHKSSWYHYLKGKCVGSSCPQRGCYDCPKYNPGENPFFIERHKQSEHVRALDFMTSGEADKWRKVAEL</sequence>
<dbReference type="Pfam" id="PF13370">
    <property type="entry name" value="Fer4_13"/>
    <property type="match status" value="1"/>
</dbReference>
<evidence type="ECO:0000313" key="5">
    <source>
        <dbReference type="Proteomes" id="UP001224775"/>
    </source>
</evidence>
<evidence type="ECO:0000256" key="1">
    <source>
        <dbReference type="SAM" id="MobiDB-lite"/>
    </source>
</evidence>
<name>A0AAD9DIN9_9STRA</name>
<keyword evidence="2" id="KW-0732">Signal</keyword>
<evidence type="ECO:0000256" key="2">
    <source>
        <dbReference type="SAM" id="SignalP"/>
    </source>
</evidence>
<feature type="chain" id="PRO_5042038018" evidence="2">
    <location>
        <begin position="21"/>
        <end position="638"/>
    </location>
</feature>
<proteinExistence type="predicted"/>
<gene>
    <name evidence="4" type="ORF">QTG54_001245</name>
</gene>
<evidence type="ECO:0000313" key="4">
    <source>
        <dbReference type="EMBL" id="KAK1749306.1"/>
    </source>
</evidence>
<dbReference type="SUPFAM" id="SSF54862">
    <property type="entry name" value="4Fe-4S ferredoxins"/>
    <property type="match status" value="1"/>
</dbReference>
<dbReference type="AlphaFoldDB" id="A0AAD9DIN9"/>
<feature type="compositionally biased region" description="Low complexity" evidence="1">
    <location>
        <begin position="119"/>
        <end position="130"/>
    </location>
</feature>
<feature type="compositionally biased region" description="Basic residues" evidence="1">
    <location>
        <begin position="552"/>
        <end position="563"/>
    </location>
</feature>
<protein>
    <submittedName>
        <fullName evidence="4">Ferredoxin</fullName>
    </submittedName>
</protein>
<dbReference type="PANTHER" id="PTHR44579">
    <property type="entry name" value="OS01G0730500 PROTEIN"/>
    <property type="match status" value="1"/>
</dbReference>
<feature type="region of interest" description="Disordered" evidence="1">
    <location>
        <begin position="113"/>
        <end position="133"/>
    </location>
</feature>
<dbReference type="PANTHER" id="PTHR44579:SF2">
    <property type="entry name" value="OS01G0730500 PROTEIN"/>
    <property type="match status" value="1"/>
</dbReference>
<evidence type="ECO:0000259" key="3">
    <source>
        <dbReference type="PROSITE" id="PS51379"/>
    </source>
</evidence>
<feature type="region of interest" description="Disordered" evidence="1">
    <location>
        <begin position="546"/>
        <end position="568"/>
    </location>
</feature>
<dbReference type="Proteomes" id="UP001224775">
    <property type="component" value="Unassembled WGS sequence"/>
</dbReference>
<keyword evidence="5" id="KW-1185">Reference proteome</keyword>
<dbReference type="PROSITE" id="PS51379">
    <property type="entry name" value="4FE4S_FER_2"/>
    <property type="match status" value="1"/>
</dbReference>
<dbReference type="InterPro" id="IPR017896">
    <property type="entry name" value="4Fe4S_Fe-S-bd"/>
</dbReference>
<accession>A0AAD9DIN9</accession>
<feature type="domain" description="4Fe-4S ferredoxin-type" evidence="3">
    <location>
        <begin position="470"/>
        <end position="498"/>
    </location>
</feature>
<dbReference type="EMBL" id="JATAAI010000001">
    <property type="protein sequence ID" value="KAK1749306.1"/>
    <property type="molecule type" value="Genomic_DNA"/>
</dbReference>
<reference evidence="4" key="1">
    <citation type="submission" date="2023-06" db="EMBL/GenBank/DDBJ databases">
        <title>Survivors Of The Sea: Transcriptome response of Skeletonema marinoi to long-term dormancy.</title>
        <authorList>
            <person name="Pinder M.I.M."/>
            <person name="Kourtchenko O."/>
            <person name="Robertson E.K."/>
            <person name="Larsson T."/>
            <person name="Maumus F."/>
            <person name="Osuna-Cruz C.M."/>
            <person name="Vancaester E."/>
            <person name="Stenow R."/>
            <person name="Vandepoele K."/>
            <person name="Ploug H."/>
            <person name="Bruchert V."/>
            <person name="Godhe A."/>
            <person name="Topel M."/>
        </authorList>
    </citation>
    <scope>NUCLEOTIDE SEQUENCE</scope>
    <source>
        <strain evidence="4">R05AC</strain>
    </source>
</reference>
<comment type="caution">
    <text evidence="4">The sequence shown here is derived from an EMBL/GenBank/DDBJ whole genome shotgun (WGS) entry which is preliminary data.</text>
</comment>
<feature type="signal peptide" evidence="2">
    <location>
        <begin position="1"/>
        <end position="20"/>
    </location>
</feature>